<dbReference type="OrthoDB" id="1888446at2759"/>
<dbReference type="InterPro" id="IPR039282">
    <property type="entry name" value="LSU"/>
</dbReference>
<gene>
    <name evidence="3" type="primary">LOC105033495</name>
</gene>
<evidence type="ECO:0000256" key="1">
    <source>
        <dbReference type="SAM" id="Coils"/>
    </source>
</evidence>
<dbReference type="InParanoid" id="A0A6I9QCW2"/>
<dbReference type="Proteomes" id="UP000504607">
    <property type="component" value="Unplaced"/>
</dbReference>
<proteinExistence type="predicted"/>
<keyword evidence="2" id="KW-1185">Reference proteome</keyword>
<keyword evidence="1" id="KW-0175">Coiled coil</keyword>
<evidence type="ECO:0000313" key="2">
    <source>
        <dbReference type="Proteomes" id="UP000504607"/>
    </source>
</evidence>
<organism evidence="2 3">
    <name type="scientific">Elaeis guineensis var. tenera</name>
    <name type="common">Oil palm</name>
    <dbReference type="NCBI Taxonomy" id="51953"/>
    <lineage>
        <taxon>Eukaryota</taxon>
        <taxon>Viridiplantae</taxon>
        <taxon>Streptophyta</taxon>
        <taxon>Embryophyta</taxon>
        <taxon>Tracheophyta</taxon>
        <taxon>Spermatophyta</taxon>
        <taxon>Magnoliopsida</taxon>
        <taxon>Liliopsida</taxon>
        <taxon>Arecaceae</taxon>
        <taxon>Arecoideae</taxon>
        <taxon>Cocoseae</taxon>
        <taxon>Elaeidinae</taxon>
        <taxon>Elaeis</taxon>
    </lineage>
</organism>
<name>A0A6I9QCW2_ELAGV</name>
<dbReference type="Pfam" id="PF24980">
    <property type="entry name" value="LSU"/>
    <property type="match status" value="1"/>
</dbReference>
<protein>
    <submittedName>
        <fullName evidence="3">Protein RESPONSE TO LOW SULFUR 3</fullName>
    </submittedName>
</protein>
<dbReference type="RefSeq" id="XP_010906626.1">
    <property type="nucleotide sequence ID" value="XM_010908324.3"/>
</dbReference>
<evidence type="ECO:0000313" key="3">
    <source>
        <dbReference type="RefSeq" id="XP_010906626.1"/>
    </source>
</evidence>
<feature type="coiled-coil region" evidence="1">
    <location>
        <begin position="24"/>
        <end position="58"/>
    </location>
</feature>
<dbReference type="AlphaFoldDB" id="A0A6I9QCW2"/>
<dbReference type="FunCoup" id="A0A6I9QCW2">
    <property type="interactions" value="1934"/>
</dbReference>
<dbReference type="PANTHER" id="PTHR34283:SF1">
    <property type="entry name" value="PROTEIN RESPONSE TO LOW SULFUR 1"/>
    <property type="match status" value="1"/>
</dbReference>
<dbReference type="PANTHER" id="PTHR34283">
    <property type="entry name" value="PROTEIN RESPONSE TO LOW SULFUR 1"/>
    <property type="match status" value="1"/>
</dbReference>
<accession>A0A6I9QCW2</accession>
<dbReference type="GO" id="GO:0098869">
    <property type="term" value="P:cellular oxidant detoxification"/>
    <property type="evidence" value="ECO:0007669"/>
    <property type="project" value="InterPro"/>
</dbReference>
<sequence>MAPGLAIACPAFGKPALGVGLRPAAVAEEEVEELRRRNEELEREVRERRAREEEMRMELGRTRARLRAVEEAEERLCVQLGEIEAEAVAEARDYHRRIKALSDELEEARRILGSSFSLSPSTSHRRLLVRVDGSS</sequence>
<reference evidence="3" key="1">
    <citation type="submission" date="2025-08" db="UniProtKB">
        <authorList>
            <consortium name="RefSeq"/>
        </authorList>
    </citation>
    <scope>IDENTIFICATION</scope>
</reference>